<dbReference type="PRINTS" id="PR00111">
    <property type="entry name" value="ABHYDROLASE"/>
</dbReference>
<protein>
    <submittedName>
        <fullName evidence="2">Alpha/beta hydrolase</fullName>
    </submittedName>
</protein>
<dbReference type="Proteomes" id="UP000737171">
    <property type="component" value="Unassembled WGS sequence"/>
</dbReference>
<dbReference type="InterPro" id="IPR000073">
    <property type="entry name" value="AB_hydrolase_1"/>
</dbReference>
<dbReference type="InterPro" id="IPR050266">
    <property type="entry name" value="AB_hydrolase_sf"/>
</dbReference>
<dbReference type="InterPro" id="IPR029058">
    <property type="entry name" value="AB_hydrolase_fold"/>
</dbReference>
<feature type="domain" description="AB hydrolase-1" evidence="1">
    <location>
        <begin position="20"/>
        <end position="264"/>
    </location>
</feature>
<organism evidence="2 3">
    <name type="scientific">Pseudaquabacterium terrae</name>
    <dbReference type="NCBI Taxonomy" id="2732868"/>
    <lineage>
        <taxon>Bacteria</taxon>
        <taxon>Pseudomonadati</taxon>
        <taxon>Pseudomonadota</taxon>
        <taxon>Betaproteobacteria</taxon>
        <taxon>Burkholderiales</taxon>
        <taxon>Sphaerotilaceae</taxon>
        <taxon>Pseudaquabacterium</taxon>
    </lineage>
</organism>
<sequence>MALHRVAYWEWGDPANRRVLVCAHGLSRQGRDFDTLAAALADHYRVVAVDVVGRGQSDWLADPMGYSLPGYVADMVTLLARLDAETIDWVGTSMGGLIGLGVAALRHSPLRRLVLNDVGPSIQPASLQRIGTYLGQPAHWATLDEAADALWAISQGFGPHTREQWLELTKPQLKPDGDGFKPHYDPAIAVPFKLITPEAAKAGEAMLWQAWDRLTLPTLLLRGADSDLLSHDTAVQMTQRGPRAQLIEFAGVGHAPLLQQPDQVQAVVDFLRSP</sequence>
<reference evidence="2 3" key="1">
    <citation type="submission" date="2020-05" db="EMBL/GenBank/DDBJ databases">
        <title>Aquincola sp. isolate from soil.</title>
        <authorList>
            <person name="Han J."/>
            <person name="Kim D.-U."/>
        </authorList>
    </citation>
    <scope>NUCLEOTIDE SEQUENCE [LARGE SCALE GENOMIC DNA]</scope>
    <source>
        <strain evidence="2 3">S2</strain>
    </source>
</reference>
<evidence type="ECO:0000259" key="1">
    <source>
        <dbReference type="Pfam" id="PF12697"/>
    </source>
</evidence>
<keyword evidence="2" id="KW-0378">Hydrolase</keyword>
<dbReference type="PANTHER" id="PTHR43798:SF33">
    <property type="entry name" value="HYDROLASE, PUTATIVE (AFU_ORTHOLOGUE AFUA_2G14860)-RELATED"/>
    <property type="match status" value="1"/>
</dbReference>
<evidence type="ECO:0000313" key="3">
    <source>
        <dbReference type="Proteomes" id="UP000737171"/>
    </source>
</evidence>
<dbReference type="SUPFAM" id="SSF53474">
    <property type="entry name" value="alpha/beta-Hydrolases"/>
    <property type="match status" value="1"/>
</dbReference>
<dbReference type="EMBL" id="JABRWJ010000008">
    <property type="protein sequence ID" value="NRF70530.1"/>
    <property type="molecule type" value="Genomic_DNA"/>
</dbReference>
<dbReference type="Gene3D" id="3.40.50.1820">
    <property type="entry name" value="alpha/beta hydrolase"/>
    <property type="match status" value="1"/>
</dbReference>
<gene>
    <name evidence="2" type="ORF">HLB44_26330</name>
</gene>
<comment type="caution">
    <text evidence="2">The sequence shown here is derived from an EMBL/GenBank/DDBJ whole genome shotgun (WGS) entry which is preliminary data.</text>
</comment>
<evidence type="ECO:0000313" key="2">
    <source>
        <dbReference type="EMBL" id="NRF70530.1"/>
    </source>
</evidence>
<accession>A0ABX2EPA5</accession>
<proteinExistence type="predicted"/>
<dbReference type="PANTHER" id="PTHR43798">
    <property type="entry name" value="MONOACYLGLYCEROL LIPASE"/>
    <property type="match status" value="1"/>
</dbReference>
<dbReference type="Pfam" id="PF12697">
    <property type="entry name" value="Abhydrolase_6"/>
    <property type="match status" value="1"/>
</dbReference>
<dbReference type="GO" id="GO:0016787">
    <property type="term" value="F:hydrolase activity"/>
    <property type="evidence" value="ECO:0007669"/>
    <property type="project" value="UniProtKB-KW"/>
</dbReference>
<keyword evidence="3" id="KW-1185">Reference proteome</keyword>
<name>A0ABX2EPA5_9BURK</name>